<feature type="compositionally biased region" description="Basic and acidic residues" evidence="1">
    <location>
        <begin position="7"/>
        <end position="19"/>
    </location>
</feature>
<protein>
    <submittedName>
        <fullName evidence="2">Uncharacterized protein</fullName>
    </submittedName>
</protein>
<reference evidence="2 3" key="1">
    <citation type="journal article" date="2017" name="Sci. Rep.">
        <title>Revealing the Saline Adaptation Strategies of the Halophilic Bacterium Halomonas beimenensis through High-throughput Omics and Transposon Mutagenesis Approaches.</title>
        <authorList>
            <person name="Chen Y.H."/>
            <person name="Lin S.S."/>
            <person name="Shyu Y.T."/>
        </authorList>
    </citation>
    <scope>NUCLEOTIDE SEQUENCE [LARGE SCALE GENOMIC DNA]</scope>
    <source>
        <strain evidence="2 3">NTU-111</strain>
    </source>
</reference>
<dbReference type="KEGG" id="hbe:BEI_3791"/>
<dbReference type="EMBL" id="CP021435">
    <property type="protein sequence ID" value="ATJ84778.1"/>
    <property type="molecule type" value="Genomic_DNA"/>
</dbReference>
<evidence type="ECO:0000256" key="1">
    <source>
        <dbReference type="SAM" id="MobiDB-lite"/>
    </source>
</evidence>
<gene>
    <name evidence="2" type="ORF">BEI_3791</name>
</gene>
<accession>A0A291PD50</accession>
<evidence type="ECO:0000313" key="3">
    <source>
        <dbReference type="Proteomes" id="UP000219993"/>
    </source>
</evidence>
<dbReference type="AlphaFoldDB" id="A0A291PD50"/>
<name>A0A291PD50_9GAMM</name>
<feature type="region of interest" description="Disordered" evidence="1">
    <location>
        <begin position="1"/>
        <end position="43"/>
    </location>
</feature>
<sequence>MSTSFPVEDKRRIGPEPRHGGLRPVDNSLDKHLTSGDLPVNVG</sequence>
<keyword evidence="3" id="KW-1185">Reference proteome</keyword>
<proteinExistence type="predicted"/>
<organism evidence="2 3">
    <name type="scientific">Halomonas beimenensis</name>
    <dbReference type="NCBI Taxonomy" id="475662"/>
    <lineage>
        <taxon>Bacteria</taxon>
        <taxon>Pseudomonadati</taxon>
        <taxon>Pseudomonadota</taxon>
        <taxon>Gammaproteobacteria</taxon>
        <taxon>Oceanospirillales</taxon>
        <taxon>Halomonadaceae</taxon>
        <taxon>Halomonas</taxon>
    </lineage>
</organism>
<dbReference type="Proteomes" id="UP000219993">
    <property type="component" value="Chromosome"/>
</dbReference>
<evidence type="ECO:0000313" key="2">
    <source>
        <dbReference type="EMBL" id="ATJ84778.1"/>
    </source>
</evidence>